<reference evidence="1 2" key="1">
    <citation type="journal article" date="2018" name="Genomics">
        <title>Molecular footprints of inshore aquatic adaptation in Indo-Pacific humpback dolphin (Sousa chinensis).</title>
        <authorList>
            <person name="Ming Y."/>
            <person name="Jian J."/>
            <person name="Yu F."/>
            <person name="Yu X."/>
            <person name="Wang J."/>
            <person name="Liu W."/>
        </authorList>
    </citation>
    <scope>NUCLEOTIDE SEQUENCE [LARGE SCALE GENOMIC DNA]</scope>
    <source>
        <strain evidence="1">MY-2018</strain>
        <tissue evidence="1">Skin</tissue>
    </source>
</reference>
<protein>
    <recommendedName>
        <fullName evidence="3">Protein kinase domain-containing protein</fullName>
    </recommendedName>
</protein>
<organism evidence="1 2">
    <name type="scientific">Sousa chinensis</name>
    <name type="common">Indo-pacific humpbacked dolphin</name>
    <name type="synonym">Steno chinensis</name>
    <dbReference type="NCBI Taxonomy" id="103600"/>
    <lineage>
        <taxon>Eukaryota</taxon>
        <taxon>Metazoa</taxon>
        <taxon>Chordata</taxon>
        <taxon>Craniata</taxon>
        <taxon>Vertebrata</taxon>
        <taxon>Euteleostomi</taxon>
        <taxon>Mammalia</taxon>
        <taxon>Eutheria</taxon>
        <taxon>Laurasiatheria</taxon>
        <taxon>Artiodactyla</taxon>
        <taxon>Whippomorpha</taxon>
        <taxon>Cetacea</taxon>
        <taxon>Odontoceti</taxon>
        <taxon>Delphinidae</taxon>
        <taxon>Sousa</taxon>
    </lineage>
</organism>
<gene>
    <name evidence="1" type="ORF">DBR06_SOUSAS1610098</name>
</gene>
<dbReference type="EMBL" id="QWLN02000017">
    <property type="protein sequence ID" value="TEA42603.1"/>
    <property type="molecule type" value="Genomic_DNA"/>
</dbReference>
<proteinExistence type="predicted"/>
<dbReference type="SUPFAM" id="SSF56112">
    <property type="entry name" value="Protein kinase-like (PK-like)"/>
    <property type="match status" value="1"/>
</dbReference>
<sequence length="63" mass="6943">GLPADKEARVDCPRLLRTTGRGSFAKVTLAQMAIRVVKETQQSSSSLQALFHEVHSMKVLNHP</sequence>
<comment type="caution">
    <text evidence="1">The sequence shown here is derived from an EMBL/GenBank/DDBJ whole genome shotgun (WGS) entry which is preliminary data.</text>
</comment>
<evidence type="ECO:0000313" key="1">
    <source>
        <dbReference type="EMBL" id="TEA42603.1"/>
    </source>
</evidence>
<dbReference type="AlphaFoldDB" id="A0A484H3W4"/>
<dbReference type="InterPro" id="IPR011009">
    <property type="entry name" value="Kinase-like_dom_sf"/>
</dbReference>
<feature type="non-terminal residue" evidence="1">
    <location>
        <position position="63"/>
    </location>
</feature>
<evidence type="ECO:0000313" key="2">
    <source>
        <dbReference type="Proteomes" id="UP000295264"/>
    </source>
</evidence>
<dbReference type="Proteomes" id="UP000295264">
    <property type="component" value="Unassembled WGS sequence"/>
</dbReference>
<keyword evidence="2" id="KW-1185">Reference proteome</keyword>
<evidence type="ECO:0008006" key="3">
    <source>
        <dbReference type="Google" id="ProtNLM"/>
    </source>
</evidence>
<dbReference type="Gene3D" id="3.30.200.20">
    <property type="entry name" value="Phosphorylase Kinase, domain 1"/>
    <property type="match status" value="1"/>
</dbReference>
<name>A0A484H3W4_SOUCH</name>
<accession>A0A484H3W4</accession>
<feature type="non-terminal residue" evidence="1">
    <location>
        <position position="1"/>
    </location>
</feature>